<dbReference type="SUPFAM" id="SSF55469">
    <property type="entry name" value="FMN-dependent nitroreductase-like"/>
    <property type="match status" value="1"/>
</dbReference>
<dbReference type="AlphaFoldDB" id="I0HLJ5"/>
<evidence type="ECO:0000313" key="1">
    <source>
        <dbReference type="EMBL" id="BAL93882.1"/>
    </source>
</evidence>
<dbReference type="STRING" id="983917.RGE_05370"/>
<keyword evidence="2" id="KW-1185">Reference proteome</keyword>
<reference evidence="1 2" key="1">
    <citation type="journal article" date="2012" name="J. Bacteriol.">
        <title>Complete genome sequence of phototrophic betaproteobacterium Rubrivivax gelatinosus IL144.</title>
        <authorList>
            <person name="Nagashima S."/>
            <person name="Kamimura A."/>
            <person name="Shimizu T."/>
            <person name="Nakamura-isaki S."/>
            <person name="Aono E."/>
            <person name="Sakamoto K."/>
            <person name="Ichikawa N."/>
            <person name="Nakazawa H."/>
            <person name="Sekine M."/>
            <person name="Yamazaki S."/>
            <person name="Fujita N."/>
            <person name="Shimada K."/>
            <person name="Hanada S."/>
            <person name="Nagashima K.V.P."/>
        </authorList>
    </citation>
    <scope>NUCLEOTIDE SEQUENCE [LARGE SCALE GENOMIC DNA]</scope>
    <source>
        <strain evidence="2">NBRC 100245 / IL144</strain>
    </source>
</reference>
<dbReference type="HOGENOM" id="CLU_051479_3_1_4"/>
<dbReference type="InterPro" id="IPR000415">
    <property type="entry name" value="Nitroreductase-like"/>
</dbReference>
<proteinExistence type="predicted"/>
<dbReference type="EMBL" id="AP012320">
    <property type="protein sequence ID" value="BAL93882.1"/>
    <property type="molecule type" value="Genomic_DNA"/>
</dbReference>
<dbReference type="InterPro" id="IPR006311">
    <property type="entry name" value="TAT_signal"/>
</dbReference>
<dbReference type="Proteomes" id="UP000007883">
    <property type="component" value="Chromosome"/>
</dbReference>
<dbReference type="eggNOG" id="COG0778">
    <property type="taxonomic scope" value="Bacteria"/>
</dbReference>
<protein>
    <recommendedName>
        <fullName evidence="3">Twin-arginine translocation pathway signal protein</fullName>
    </recommendedName>
</protein>
<name>I0HLJ5_RUBGI</name>
<dbReference type="PROSITE" id="PS51318">
    <property type="entry name" value="TAT"/>
    <property type="match status" value="1"/>
</dbReference>
<dbReference type="GO" id="GO:0016491">
    <property type="term" value="F:oxidoreductase activity"/>
    <property type="evidence" value="ECO:0007669"/>
    <property type="project" value="InterPro"/>
</dbReference>
<sequence length="378" mass="40460">MKRRSWMRVLAAGGVTTLLPGCDTMPAAATAPWHEPGAGEIDPRRRALAWALLAPSPHNLQSWVADLREPGLIRLSVDLQRLLPAADPQNRQVLIGCGAFLELLCLAAAAQGQRADVTLLPEGEYSAGGVDARPFACVRLTADAGLRPDPLFAAVPLRRSNRAPYGERVPDAAVLAALVAAARRPGLTLRASTEPAQVRRLGALAAAGCRVEFGDAATWAESAGLMRVGGAAVAAEPSGFAVTGLQAWFARRLGLLDEEPRRRTDGVVARSALAGALDAIEHTPAWIWLVSDDNRRHTQIEAGRAYLRTDLAAAEQGWAVHPNSQQLQEFDAMAPLYRRLHAELGVAAPARVQMLVRLGLAPRPEPAPRRPLGRFLRG</sequence>
<gene>
    <name evidence="1" type="ordered locus">RGE_05370</name>
</gene>
<evidence type="ECO:0000313" key="2">
    <source>
        <dbReference type="Proteomes" id="UP000007883"/>
    </source>
</evidence>
<accession>I0HLJ5</accession>
<dbReference type="Gene3D" id="3.40.109.10">
    <property type="entry name" value="NADH Oxidase"/>
    <property type="match status" value="1"/>
</dbReference>
<dbReference type="RefSeq" id="WP_014426758.1">
    <property type="nucleotide sequence ID" value="NC_017075.1"/>
</dbReference>
<dbReference type="KEGG" id="rge:RGE_05370"/>
<dbReference type="NCBIfam" id="NF047509">
    <property type="entry name" value="Rv3131_FMN_oxido"/>
    <property type="match status" value="1"/>
</dbReference>
<organism evidence="1 2">
    <name type="scientific">Rubrivivax gelatinosus (strain NBRC 100245 / IL144)</name>
    <dbReference type="NCBI Taxonomy" id="983917"/>
    <lineage>
        <taxon>Bacteria</taxon>
        <taxon>Pseudomonadati</taxon>
        <taxon>Pseudomonadota</taxon>
        <taxon>Betaproteobacteria</taxon>
        <taxon>Burkholderiales</taxon>
        <taxon>Sphaerotilaceae</taxon>
        <taxon>Rubrivivax</taxon>
    </lineage>
</organism>
<evidence type="ECO:0008006" key="3">
    <source>
        <dbReference type="Google" id="ProtNLM"/>
    </source>
</evidence>
<dbReference type="PATRIC" id="fig|983917.3.peg.528"/>